<dbReference type="EMBL" id="QNUL01000007">
    <property type="protein sequence ID" value="REA61610.1"/>
    <property type="molecule type" value="Genomic_DNA"/>
</dbReference>
<organism evidence="2 3">
    <name type="scientific">Dyadobacter luteus</name>
    <dbReference type="NCBI Taxonomy" id="2259619"/>
    <lineage>
        <taxon>Bacteria</taxon>
        <taxon>Pseudomonadati</taxon>
        <taxon>Bacteroidota</taxon>
        <taxon>Cytophagia</taxon>
        <taxon>Cytophagales</taxon>
        <taxon>Spirosomataceae</taxon>
        <taxon>Dyadobacter</taxon>
    </lineage>
</organism>
<evidence type="ECO:0000313" key="3">
    <source>
        <dbReference type="Proteomes" id="UP000256373"/>
    </source>
</evidence>
<feature type="transmembrane region" description="Helical" evidence="1">
    <location>
        <begin position="20"/>
        <end position="37"/>
    </location>
</feature>
<accession>A0A3D8YBV3</accession>
<keyword evidence="1" id="KW-0472">Membrane</keyword>
<sequence>MITMISATELKRHPFAVVTYMTYIVLWILFVSGVYSIEAKWEGQGGIRCATGVMVTFFMMLALSALFLVSSLLFTFFTRDKKFFGYLTLGVLLPVIIVLLWQSVR</sequence>
<comment type="caution">
    <text evidence="2">The sequence shown here is derived from an EMBL/GenBank/DDBJ whole genome shotgun (WGS) entry which is preliminary data.</text>
</comment>
<keyword evidence="1" id="KW-1133">Transmembrane helix</keyword>
<evidence type="ECO:0000256" key="1">
    <source>
        <dbReference type="SAM" id="Phobius"/>
    </source>
</evidence>
<feature type="transmembrane region" description="Helical" evidence="1">
    <location>
        <begin position="49"/>
        <end position="77"/>
    </location>
</feature>
<gene>
    <name evidence="2" type="ORF">DSL64_11640</name>
</gene>
<reference evidence="2 3" key="1">
    <citation type="submission" date="2018-07" db="EMBL/GenBank/DDBJ databases">
        <title>Dyadobacter roseus sp. nov., isolated from rose rhizosphere soil.</title>
        <authorList>
            <person name="Chen L."/>
        </authorList>
    </citation>
    <scope>NUCLEOTIDE SEQUENCE [LARGE SCALE GENOMIC DNA]</scope>
    <source>
        <strain evidence="2 3">RS19</strain>
    </source>
</reference>
<keyword evidence="1" id="KW-0812">Transmembrane</keyword>
<evidence type="ECO:0000313" key="2">
    <source>
        <dbReference type="EMBL" id="REA61610.1"/>
    </source>
</evidence>
<dbReference type="AlphaFoldDB" id="A0A3D8YBV3"/>
<dbReference type="Proteomes" id="UP000256373">
    <property type="component" value="Unassembled WGS sequence"/>
</dbReference>
<proteinExistence type="predicted"/>
<feature type="transmembrane region" description="Helical" evidence="1">
    <location>
        <begin position="83"/>
        <end position="101"/>
    </location>
</feature>
<keyword evidence="3" id="KW-1185">Reference proteome</keyword>
<protein>
    <submittedName>
        <fullName evidence="2">Uncharacterized protein</fullName>
    </submittedName>
</protein>
<name>A0A3D8YBV3_9BACT</name>